<dbReference type="InterPro" id="IPR037682">
    <property type="entry name" value="TonB_C"/>
</dbReference>
<protein>
    <submittedName>
        <fullName evidence="11">TonB family protein</fullName>
    </submittedName>
</protein>
<comment type="caution">
    <text evidence="11">The sequence shown here is derived from an EMBL/GenBank/DDBJ whole genome shotgun (WGS) entry which is preliminary data.</text>
</comment>
<evidence type="ECO:0000256" key="2">
    <source>
        <dbReference type="ARBA" id="ARBA00006555"/>
    </source>
</evidence>
<evidence type="ECO:0000256" key="6">
    <source>
        <dbReference type="ARBA" id="ARBA00022692"/>
    </source>
</evidence>
<evidence type="ECO:0000256" key="8">
    <source>
        <dbReference type="ARBA" id="ARBA00022989"/>
    </source>
</evidence>
<keyword evidence="3" id="KW-0813">Transport</keyword>
<keyword evidence="6" id="KW-0812">Transmembrane</keyword>
<name>A0ABU8H1C9_9SPHN</name>
<dbReference type="InterPro" id="IPR006260">
    <property type="entry name" value="TonB/TolA_C"/>
</dbReference>
<evidence type="ECO:0000256" key="7">
    <source>
        <dbReference type="ARBA" id="ARBA00022927"/>
    </source>
</evidence>
<dbReference type="EMBL" id="JBBBDM010000002">
    <property type="protein sequence ID" value="MEI5686799.1"/>
    <property type="molecule type" value="Genomic_DNA"/>
</dbReference>
<keyword evidence="5" id="KW-0997">Cell inner membrane</keyword>
<feature type="domain" description="TonB C-terminal" evidence="10">
    <location>
        <begin position="262"/>
        <end position="354"/>
    </location>
</feature>
<evidence type="ECO:0000256" key="4">
    <source>
        <dbReference type="ARBA" id="ARBA00022475"/>
    </source>
</evidence>
<evidence type="ECO:0000256" key="9">
    <source>
        <dbReference type="ARBA" id="ARBA00023136"/>
    </source>
</evidence>
<organism evidence="11 12">
    <name type="scientific">Sphingomonas kyungheensis</name>
    <dbReference type="NCBI Taxonomy" id="1069987"/>
    <lineage>
        <taxon>Bacteria</taxon>
        <taxon>Pseudomonadati</taxon>
        <taxon>Pseudomonadota</taxon>
        <taxon>Alphaproteobacteria</taxon>
        <taxon>Sphingomonadales</taxon>
        <taxon>Sphingomonadaceae</taxon>
        <taxon>Sphingomonas</taxon>
    </lineage>
</organism>
<dbReference type="PANTHER" id="PTHR33446:SF2">
    <property type="entry name" value="PROTEIN TONB"/>
    <property type="match status" value="1"/>
</dbReference>
<dbReference type="Gene3D" id="3.30.1150.10">
    <property type="match status" value="1"/>
</dbReference>
<evidence type="ECO:0000256" key="5">
    <source>
        <dbReference type="ARBA" id="ARBA00022519"/>
    </source>
</evidence>
<keyword evidence="12" id="KW-1185">Reference proteome</keyword>
<dbReference type="Proteomes" id="UP001367771">
    <property type="component" value="Unassembled WGS sequence"/>
</dbReference>
<dbReference type="InterPro" id="IPR051045">
    <property type="entry name" value="TonB-dependent_transducer"/>
</dbReference>
<evidence type="ECO:0000259" key="10">
    <source>
        <dbReference type="PROSITE" id="PS52015"/>
    </source>
</evidence>
<keyword evidence="7" id="KW-0653">Protein transport</keyword>
<keyword evidence="9" id="KW-0472">Membrane</keyword>
<dbReference type="PANTHER" id="PTHR33446">
    <property type="entry name" value="PROTEIN TONB-RELATED"/>
    <property type="match status" value="1"/>
</dbReference>
<gene>
    <name evidence="11" type="ORF">V8201_06865</name>
</gene>
<keyword evidence="8" id="KW-1133">Transmembrane helix</keyword>
<dbReference type="RefSeq" id="WP_336544821.1">
    <property type="nucleotide sequence ID" value="NZ_JBBBDM010000002.1"/>
</dbReference>
<evidence type="ECO:0000313" key="11">
    <source>
        <dbReference type="EMBL" id="MEI5686799.1"/>
    </source>
</evidence>
<evidence type="ECO:0000256" key="3">
    <source>
        <dbReference type="ARBA" id="ARBA00022448"/>
    </source>
</evidence>
<accession>A0ABU8H1C9</accession>
<keyword evidence="4" id="KW-1003">Cell membrane</keyword>
<comment type="subcellular location">
    <subcellularLocation>
        <location evidence="1">Cell inner membrane</location>
        <topology evidence="1">Single-pass membrane protein</topology>
        <orientation evidence="1">Periplasmic side</orientation>
    </subcellularLocation>
</comment>
<evidence type="ECO:0000256" key="1">
    <source>
        <dbReference type="ARBA" id="ARBA00004383"/>
    </source>
</evidence>
<proteinExistence type="inferred from homology"/>
<comment type="similarity">
    <text evidence="2">Belongs to the TonB family.</text>
</comment>
<dbReference type="Pfam" id="PF03544">
    <property type="entry name" value="TonB_C"/>
    <property type="match status" value="1"/>
</dbReference>
<dbReference type="NCBIfam" id="TIGR01352">
    <property type="entry name" value="tonB_Cterm"/>
    <property type="match status" value="1"/>
</dbReference>
<sequence length="365" mass="39034">MIPLLAAALLPTVPPAPPIESNRQALLRWVMSPVLCHGGERVVAERVVRAADPQAAMVSSGMPALTPVAIDFRIDAAGRPLSITPVRAGWRAYGEDVVPALAAARFAAGVERARCTVTFTPHVEPLATAPVAELIAYAATTPNMPREMWAKLLPAGADCSDPEPEVLLRAFPSFKSLPAQPGYVSTTMVGYDIAANGKPVRPHPIVASGSPALDAAALTAVSRSRFERGARHGCAFRYWKGATPLAAPPAPEEASVRPADATCPLTHEYERKPVLRYPAAYNRRTIEGWAIIAFDVASWGQTGNIRVLASEPSTDFAEAATQMVRGVTMPPSPHGYTGCIERVFYRIRKPGERPNAADPLPPVLY</sequence>
<reference evidence="11 12" key="1">
    <citation type="journal article" date="2013" name="Int. J. Syst. Evol. Microbiol.">
        <title>Sphingomonas kyungheensis sp. nov., a bacterium with ginsenoside-converting activity isolated from soil of a ginseng field.</title>
        <authorList>
            <person name="Son H.M."/>
            <person name="Yang J.E."/>
            <person name="Park Y."/>
            <person name="Han C.K."/>
            <person name="Kim S.G."/>
            <person name="Kook M."/>
            <person name="Yi T.H."/>
        </authorList>
    </citation>
    <scope>NUCLEOTIDE SEQUENCE [LARGE SCALE GENOMIC DNA]</scope>
    <source>
        <strain evidence="11 12">LMG 26582</strain>
    </source>
</reference>
<dbReference type="PROSITE" id="PS52015">
    <property type="entry name" value="TONB_CTD"/>
    <property type="match status" value="1"/>
</dbReference>
<dbReference type="Gene3D" id="3.30.2420.10">
    <property type="entry name" value="TonB"/>
    <property type="match status" value="1"/>
</dbReference>
<dbReference type="SUPFAM" id="SSF74653">
    <property type="entry name" value="TolA/TonB C-terminal domain"/>
    <property type="match status" value="2"/>
</dbReference>
<evidence type="ECO:0000313" key="12">
    <source>
        <dbReference type="Proteomes" id="UP001367771"/>
    </source>
</evidence>